<dbReference type="InterPro" id="IPR017871">
    <property type="entry name" value="ABC_transporter-like_CS"/>
</dbReference>
<dbReference type="InterPro" id="IPR027417">
    <property type="entry name" value="P-loop_NTPase"/>
</dbReference>
<proteinExistence type="predicted"/>
<dbReference type="SMART" id="SM00382">
    <property type="entry name" value="AAA"/>
    <property type="match status" value="1"/>
</dbReference>
<dbReference type="PANTHER" id="PTHR24220:SF86">
    <property type="entry name" value="ABC TRANSPORTER ABCH.1"/>
    <property type="match status" value="1"/>
</dbReference>
<dbReference type="CDD" id="cd03255">
    <property type="entry name" value="ABC_MJ0796_LolCDE_FtsE"/>
    <property type="match status" value="1"/>
</dbReference>
<dbReference type="InterPro" id="IPR003439">
    <property type="entry name" value="ABC_transporter-like_ATP-bd"/>
</dbReference>
<keyword evidence="1" id="KW-0813">Transport</keyword>
<dbReference type="PANTHER" id="PTHR24220">
    <property type="entry name" value="IMPORT ATP-BINDING PROTEIN"/>
    <property type="match status" value="1"/>
</dbReference>
<keyword evidence="6" id="KW-1185">Reference proteome</keyword>
<organism evidence="5 6">
    <name type="scientific">Candidatus Competibacter phosphatis</name>
    <dbReference type="NCBI Taxonomy" id="221280"/>
    <lineage>
        <taxon>Bacteria</taxon>
        <taxon>Pseudomonadati</taxon>
        <taxon>Pseudomonadota</taxon>
        <taxon>Gammaproteobacteria</taxon>
        <taxon>Candidatus Competibacteraceae</taxon>
        <taxon>Candidatus Competibacter</taxon>
    </lineage>
</organism>
<evidence type="ECO:0000259" key="4">
    <source>
        <dbReference type="PROSITE" id="PS50893"/>
    </source>
</evidence>
<accession>A0ABX1TPS1</accession>
<sequence>MRVDHDLEAASGVSVTAAPPVDNQSASGIVRAERLSKQVVSPEGPLLILDDINFTIAKGESVAVVGASGSGKSTLLGLLAGLDVPSQGRVWLAGVDLGGLDEDGRALLRARRVGFVFQSFQLLTGLTALENVMLPLELAGQPDARRQALELLERVGLRVRARHYPSQLSGGEQQRVAIARAFAGNPDVLFADEPTGNLDQKTGHRIVELLFALNREQGTTLILVTHDPELAAYCDRMLELDDGRLRAEPTQRLHPV</sequence>
<dbReference type="PROSITE" id="PS50893">
    <property type="entry name" value="ABC_TRANSPORTER_2"/>
    <property type="match status" value="1"/>
</dbReference>
<reference evidence="5 6" key="1">
    <citation type="submission" date="2019-03" db="EMBL/GenBank/DDBJ databases">
        <title>Metabolic reconstructions from genomes of highly enriched 'Candidatus Accumulibacter' and 'Candidatus Competibacter' bioreactor populations.</title>
        <authorList>
            <person name="Annavajhala M.K."/>
            <person name="Welles L."/>
            <person name="Abbas B."/>
            <person name="Sorokin D."/>
            <person name="Park H."/>
            <person name="Van Loosdrecht M."/>
            <person name="Chandran K."/>
        </authorList>
    </citation>
    <scope>NUCLEOTIDE SEQUENCE [LARGE SCALE GENOMIC DNA]</scope>
    <source>
        <strain evidence="5 6">SBR_G</strain>
    </source>
</reference>
<dbReference type="InterPro" id="IPR015854">
    <property type="entry name" value="ABC_transpr_LolD-like"/>
</dbReference>
<keyword evidence="3 5" id="KW-0067">ATP-binding</keyword>
<dbReference type="Gene3D" id="3.40.50.300">
    <property type="entry name" value="P-loop containing nucleotide triphosphate hydrolases"/>
    <property type="match status" value="1"/>
</dbReference>
<evidence type="ECO:0000256" key="3">
    <source>
        <dbReference type="ARBA" id="ARBA00022840"/>
    </source>
</evidence>
<gene>
    <name evidence="5" type="ORF">E4P82_16615</name>
</gene>
<dbReference type="EMBL" id="SPMZ01000057">
    <property type="protein sequence ID" value="NMQ20671.1"/>
    <property type="molecule type" value="Genomic_DNA"/>
</dbReference>
<protein>
    <submittedName>
        <fullName evidence="5">ABC transporter ATP-binding protein</fullName>
    </submittedName>
</protein>
<dbReference type="InterPro" id="IPR017911">
    <property type="entry name" value="MacB-like_ATP-bd"/>
</dbReference>
<dbReference type="SUPFAM" id="SSF52540">
    <property type="entry name" value="P-loop containing nucleoside triphosphate hydrolases"/>
    <property type="match status" value="1"/>
</dbReference>
<dbReference type="RefSeq" id="WP_169249940.1">
    <property type="nucleotide sequence ID" value="NZ_SPMZ01000057.1"/>
</dbReference>
<name>A0ABX1TPS1_9GAMM</name>
<evidence type="ECO:0000313" key="6">
    <source>
        <dbReference type="Proteomes" id="UP000760480"/>
    </source>
</evidence>
<comment type="caution">
    <text evidence="5">The sequence shown here is derived from an EMBL/GenBank/DDBJ whole genome shotgun (WGS) entry which is preliminary data.</text>
</comment>
<keyword evidence="2" id="KW-0547">Nucleotide-binding</keyword>
<evidence type="ECO:0000256" key="2">
    <source>
        <dbReference type="ARBA" id="ARBA00022741"/>
    </source>
</evidence>
<dbReference type="GO" id="GO:0005524">
    <property type="term" value="F:ATP binding"/>
    <property type="evidence" value="ECO:0007669"/>
    <property type="project" value="UniProtKB-KW"/>
</dbReference>
<dbReference type="Pfam" id="PF00005">
    <property type="entry name" value="ABC_tran"/>
    <property type="match status" value="1"/>
</dbReference>
<evidence type="ECO:0000313" key="5">
    <source>
        <dbReference type="EMBL" id="NMQ20671.1"/>
    </source>
</evidence>
<dbReference type="Proteomes" id="UP000760480">
    <property type="component" value="Unassembled WGS sequence"/>
</dbReference>
<dbReference type="InterPro" id="IPR003593">
    <property type="entry name" value="AAA+_ATPase"/>
</dbReference>
<evidence type="ECO:0000256" key="1">
    <source>
        <dbReference type="ARBA" id="ARBA00022448"/>
    </source>
</evidence>
<feature type="domain" description="ABC transporter" evidence="4">
    <location>
        <begin position="30"/>
        <end position="256"/>
    </location>
</feature>
<dbReference type="PROSITE" id="PS00211">
    <property type="entry name" value="ABC_TRANSPORTER_1"/>
    <property type="match status" value="1"/>
</dbReference>